<accession>A0AAV7UW23</accession>
<evidence type="ECO:0000313" key="1">
    <source>
        <dbReference type="EMBL" id="KAJ1193295.1"/>
    </source>
</evidence>
<sequence>MPTRSHCKDVWGLLTVYLALCSYMGSLILDWKVGDHEPLATPGLPPLYYNMLVDVDVYSTMPVYHKYSYRTGPILTAVHDLVPEDIYVPGPLTATKLPCNEALDYSVANREKPYFILGRYA</sequence>
<gene>
    <name evidence="1" type="ORF">NDU88_002594</name>
</gene>
<organism evidence="1 2">
    <name type="scientific">Pleurodeles waltl</name>
    <name type="common">Iberian ribbed newt</name>
    <dbReference type="NCBI Taxonomy" id="8319"/>
    <lineage>
        <taxon>Eukaryota</taxon>
        <taxon>Metazoa</taxon>
        <taxon>Chordata</taxon>
        <taxon>Craniata</taxon>
        <taxon>Vertebrata</taxon>
        <taxon>Euteleostomi</taxon>
        <taxon>Amphibia</taxon>
        <taxon>Batrachia</taxon>
        <taxon>Caudata</taxon>
        <taxon>Salamandroidea</taxon>
        <taxon>Salamandridae</taxon>
        <taxon>Pleurodelinae</taxon>
        <taxon>Pleurodeles</taxon>
    </lineage>
</organism>
<comment type="caution">
    <text evidence="1">The sequence shown here is derived from an EMBL/GenBank/DDBJ whole genome shotgun (WGS) entry which is preliminary data.</text>
</comment>
<dbReference type="Proteomes" id="UP001066276">
    <property type="component" value="Chromosome 2_2"/>
</dbReference>
<proteinExistence type="predicted"/>
<protein>
    <submittedName>
        <fullName evidence="1">Uncharacterized protein</fullName>
    </submittedName>
</protein>
<evidence type="ECO:0000313" key="2">
    <source>
        <dbReference type="Proteomes" id="UP001066276"/>
    </source>
</evidence>
<reference evidence="1" key="1">
    <citation type="journal article" date="2022" name="bioRxiv">
        <title>Sequencing and chromosome-scale assembly of the giantPleurodeles waltlgenome.</title>
        <authorList>
            <person name="Brown T."/>
            <person name="Elewa A."/>
            <person name="Iarovenko S."/>
            <person name="Subramanian E."/>
            <person name="Araus A.J."/>
            <person name="Petzold A."/>
            <person name="Susuki M."/>
            <person name="Suzuki K.-i.T."/>
            <person name="Hayashi T."/>
            <person name="Toyoda A."/>
            <person name="Oliveira C."/>
            <person name="Osipova E."/>
            <person name="Leigh N.D."/>
            <person name="Simon A."/>
            <person name="Yun M.H."/>
        </authorList>
    </citation>
    <scope>NUCLEOTIDE SEQUENCE</scope>
    <source>
        <strain evidence="1">20211129_DDA</strain>
        <tissue evidence="1">Liver</tissue>
    </source>
</reference>
<keyword evidence="2" id="KW-1185">Reference proteome</keyword>
<dbReference type="AlphaFoldDB" id="A0AAV7UW23"/>
<name>A0AAV7UW23_PLEWA</name>
<dbReference type="EMBL" id="JANPWB010000004">
    <property type="protein sequence ID" value="KAJ1193295.1"/>
    <property type="molecule type" value="Genomic_DNA"/>
</dbReference>